<feature type="region of interest" description="Disordered" evidence="1">
    <location>
        <begin position="1"/>
        <end position="66"/>
    </location>
</feature>
<organism evidence="2 3">
    <name type="scientific">Corallococcus llansteffanensis</name>
    <dbReference type="NCBI Taxonomy" id="2316731"/>
    <lineage>
        <taxon>Bacteria</taxon>
        <taxon>Pseudomonadati</taxon>
        <taxon>Myxococcota</taxon>
        <taxon>Myxococcia</taxon>
        <taxon>Myxococcales</taxon>
        <taxon>Cystobacterineae</taxon>
        <taxon>Myxococcaceae</taxon>
        <taxon>Corallococcus</taxon>
    </lineage>
</organism>
<proteinExistence type="predicted"/>
<dbReference type="Proteomes" id="UP000272888">
    <property type="component" value="Unassembled WGS sequence"/>
</dbReference>
<dbReference type="RefSeq" id="WP_120643833.1">
    <property type="nucleotide sequence ID" value="NZ_RAWB01000119.1"/>
</dbReference>
<name>A0A3A8Q5I9_9BACT</name>
<evidence type="ECO:0000313" key="3">
    <source>
        <dbReference type="Proteomes" id="UP000272888"/>
    </source>
</evidence>
<sequence>MAAGVVSALGLSTGARAQQAPSAEEPRAGLSAKATARPARQPVPPPAREQVPQEDPTVSQPANPGCRVDARFSGLWPRVDAVTFHPTTLEERAAFARLIPALLAAAPKQKTVPKELTEVAASVGFLLETWTTPRDTFWVLRERPDNYHGAGAYVVRTGEATEDVVQVPHPYYDIGTEDIGSALFSCPPEGRAPRLFMTATAHRYHGTPGETPEDPEHPADVAHNPDHLFQTVTDLAARSLPMPRVVQLHGFGESKIQKGRSETLAAVVSDGSRTPGTWARRVVAPLEEALGPGVKLFPEGVQVLGGTQNAQARLLQNYPGARFLHLEMSSRTRKALARPARLQRLAQILFAPLED</sequence>
<comment type="caution">
    <text evidence="2">The sequence shown here is derived from an EMBL/GenBank/DDBJ whole genome shotgun (WGS) entry which is preliminary data.</text>
</comment>
<reference evidence="3" key="1">
    <citation type="submission" date="2018-09" db="EMBL/GenBank/DDBJ databases">
        <authorList>
            <person name="Livingstone P.G."/>
            <person name="Whitworth D.E."/>
        </authorList>
    </citation>
    <scope>NUCLEOTIDE SEQUENCE [LARGE SCALE GENOMIC DNA]</scope>
    <source>
        <strain evidence="3">CA051B</strain>
    </source>
</reference>
<evidence type="ECO:0000313" key="2">
    <source>
        <dbReference type="EMBL" id="RKH60202.1"/>
    </source>
</evidence>
<gene>
    <name evidence="2" type="ORF">D7V93_13680</name>
</gene>
<protein>
    <submittedName>
        <fullName evidence="2">Uncharacterized protein</fullName>
    </submittedName>
</protein>
<accession>A0A3A8Q5I9</accession>
<dbReference type="EMBL" id="RAWB01000119">
    <property type="protein sequence ID" value="RKH60202.1"/>
    <property type="molecule type" value="Genomic_DNA"/>
</dbReference>
<evidence type="ECO:0000256" key="1">
    <source>
        <dbReference type="SAM" id="MobiDB-lite"/>
    </source>
</evidence>
<dbReference type="AlphaFoldDB" id="A0A3A8Q5I9"/>
<keyword evidence="3" id="KW-1185">Reference proteome</keyword>